<dbReference type="Proteomes" id="UP000708148">
    <property type="component" value="Unassembled WGS sequence"/>
</dbReference>
<dbReference type="PANTHER" id="PTHR31407">
    <property type="match status" value="1"/>
</dbReference>
<sequence>MPPAPAPSALTAPLPTWHSRALRIGSGTSHWERASSPGECIGHGPGVRSARGDAPSFLSTDGGVGQSSRRQSILSLGAGCVDGVLESCEPIGCIDGGCAADGWDLQSWSRRGLMIVSAAMSLEMCWPSRAAEPQFREFRSPVQLYRLAVPETWEKVDKAGADALFKDPVRPSTTVGVTVSPSRIKDLKEFGDLEVVGEKLLTAERNKDGFIDVQMLDESRRSGEQGGVLYTYDYKVDSIRGKKRIVTAVSIYNSKLYIVNGNYKCEDDECDSGDSVRLLRYAVDSFDVGVAL</sequence>
<feature type="domain" description="PsbP C-terminal" evidence="2">
    <location>
        <begin position="134"/>
        <end position="288"/>
    </location>
</feature>
<dbReference type="PANTHER" id="PTHR31407:SF3">
    <property type="entry name" value="PSBP DOMAIN-CONTAINING PROTEIN 2, CHLOROPLASTIC"/>
    <property type="match status" value="1"/>
</dbReference>
<dbReference type="InterPro" id="IPR016123">
    <property type="entry name" value="Mog1/PsbP_a/b/a-sand"/>
</dbReference>
<name>A0A8S1J864_9CHLO</name>
<evidence type="ECO:0000259" key="2">
    <source>
        <dbReference type="Pfam" id="PF01789"/>
    </source>
</evidence>
<dbReference type="OrthoDB" id="2020701at2759"/>
<dbReference type="GO" id="GO:0015979">
    <property type="term" value="P:photosynthesis"/>
    <property type="evidence" value="ECO:0007669"/>
    <property type="project" value="InterPro"/>
</dbReference>
<dbReference type="GO" id="GO:0019898">
    <property type="term" value="C:extrinsic component of membrane"/>
    <property type="evidence" value="ECO:0007669"/>
    <property type="project" value="InterPro"/>
</dbReference>
<evidence type="ECO:0000256" key="1">
    <source>
        <dbReference type="SAM" id="MobiDB-lite"/>
    </source>
</evidence>
<dbReference type="GO" id="GO:0005509">
    <property type="term" value="F:calcium ion binding"/>
    <property type="evidence" value="ECO:0007669"/>
    <property type="project" value="InterPro"/>
</dbReference>
<gene>
    <name evidence="3" type="ORF">OSTQU699_LOCUS8715</name>
</gene>
<keyword evidence="4" id="KW-1185">Reference proteome</keyword>
<dbReference type="Gene3D" id="3.40.1000.10">
    <property type="entry name" value="Mog1/PsbP, alpha/beta/alpha sandwich"/>
    <property type="match status" value="1"/>
</dbReference>
<evidence type="ECO:0000313" key="3">
    <source>
        <dbReference type="EMBL" id="CAD7703358.1"/>
    </source>
</evidence>
<reference evidence="3" key="1">
    <citation type="submission" date="2020-12" db="EMBL/GenBank/DDBJ databases">
        <authorList>
            <person name="Iha C."/>
        </authorList>
    </citation>
    <scope>NUCLEOTIDE SEQUENCE</scope>
</reference>
<proteinExistence type="predicted"/>
<protein>
    <recommendedName>
        <fullName evidence="2">PsbP C-terminal domain-containing protein</fullName>
    </recommendedName>
</protein>
<dbReference type="Pfam" id="PF01789">
    <property type="entry name" value="PsbP"/>
    <property type="match status" value="1"/>
</dbReference>
<dbReference type="AlphaFoldDB" id="A0A8S1J864"/>
<accession>A0A8S1J864</accession>
<dbReference type="GO" id="GO:0009654">
    <property type="term" value="C:photosystem II oxygen evolving complex"/>
    <property type="evidence" value="ECO:0007669"/>
    <property type="project" value="InterPro"/>
</dbReference>
<evidence type="ECO:0000313" key="4">
    <source>
        <dbReference type="Proteomes" id="UP000708148"/>
    </source>
</evidence>
<dbReference type="InterPro" id="IPR002683">
    <property type="entry name" value="PsbP_C"/>
</dbReference>
<dbReference type="EMBL" id="CAJHUC010002182">
    <property type="protein sequence ID" value="CAD7703358.1"/>
    <property type="molecule type" value="Genomic_DNA"/>
</dbReference>
<organism evidence="3 4">
    <name type="scientific">Ostreobium quekettii</name>
    <dbReference type="NCBI Taxonomy" id="121088"/>
    <lineage>
        <taxon>Eukaryota</taxon>
        <taxon>Viridiplantae</taxon>
        <taxon>Chlorophyta</taxon>
        <taxon>core chlorophytes</taxon>
        <taxon>Ulvophyceae</taxon>
        <taxon>TCBD clade</taxon>
        <taxon>Bryopsidales</taxon>
        <taxon>Ostreobineae</taxon>
        <taxon>Ostreobiaceae</taxon>
        <taxon>Ostreobium</taxon>
    </lineage>
</organism>
<dbReference type="SUPFAM" id="SSF55724">
    <property type="entry name" value="Mog1p/PsbP-like"/>
    <property type="match status" value="1"/>
</dbReference>
<comment type="caution">
    <text evidence="3">The sequence shown here is derived from an EMBL/GenBank/DDBJ whole genome shotgun (WGS) entry which is preliminary data.</text>
</comment>
<feature type="region of interest" description="Disordered" evidence="1">
    <location>
        <begin position="28"/>
        <end position="67"/>
    </location>
</feature>